<accession>A0A547PM82</accession>
<evidence type="ECO:0000313" key="1">
    <source>
        <dbReference type="EMBL" id="TRD15226.1"/>
    </source>
</evidence>
<proteinExistence type="predicted"/>
<evidence type="ECO:0000313" key="2">
    <source>
        <dbReference type="Proteomes" id="UP000318590"/>
    </source>
</evidence>
<keyword evidence="2" id="KW-1185">Reference proteome</keyword>
<dbReference type="EMBL" id="VFSV01000051">
    <property type="protein sequence ID" value="TRD15226.1"/>
    <property type="molecule type" value="Genomic_DNA"/>
</dbReference>
<reference evidence="1 2" key="1">
    <citation type="submission" date="2019-06" db="EMBL/GenBank/DDBJ databases">
        <title>Paenimaribius caenipelagi gen. nov., sp. nov., isolated from a tidal flat.</title>
        <authorList>
            <person name="Yoon J.-H."/>
        </authorList>
    </citation>
    <scope>NUCLEOTIDE SEQUENCE [LARGE SCALE GENOMIC DNA]</scope>
    <source>
        <strain evidence="1 2">JBTF-M29</strain>
    </source>
</reference>
<comment type="caution">
    <text evidence="1">The sequence shown here is derived from an EMBL/GenBank/DDBJ whole genome shotgun (WGS) entry which is preliminary data.</text>
</comment>
<protein>
    <submittedName>
        <fullName evidence="1">Uncharacterized protein</fullName>
    </submittedName>
</protein>
<dbReference type="Proteomes" id="UP000318590">
    <property type="component" value="Unassembled WGS sequence"/>
</dbReference>
<name>A0A547PM82_9RHOB</name>
<organism evidence="1 2">
    <name type="scientific">Palleronia caenipelagi</name>
    <dbReference type="NCBI Taxonomy" id="2489174"/>
    <lineage>
        <taxon>Bacteria</taxon>
        <taxon>Pseudomonadati</taxon>
        <taxon>Pseudomonadota</taxon>
        <taxon>Alphaproteobacteria</taxon>
        <taxon>Rhodobacterales</taxon>
        <taxon>Roseobacteraceae</taxon>
        <taxon>Palleronia</taxon>
    </lineage>
</organism>
<sequence length="201" mass="22849">MKKEAGLSNFQYVGCGDNAIVVRYSESQAIRFRAPEVEGRANTKVVLEAPFISPVWKEVQFLGGRINFVPFHRSLNSEIILGKINRKAGEQCIHALMRAAFQNKPPMWFYDYYNYDFKFEQVALLKDSTPVIIDQGGIILEKDAPNEYSERISSEKKGVLTADLEVDLPWDGKWNDDTGKLKIDQLERPPVDILEIAAPQL</sequence>
<gene>
    <name evidence="1" type="ORF">FEV53_17300</name>
</gene>
<dbReference type="AlphaFoldDB" id="A0A547PM82"/>